<proteinExistence type="predicted"/>
<keyword evidence="2" id="KW-1185">Reference proteome</keyword>
<name>A0ABS5PD18_9FLAO</name>
<gene>
    <name evidence="1" type="ORF">KHA90_14205</name>
</gene>
<comment type="caution">
    <text evidence="1">The sequence shown here is derived from an EMBL/GenBank/DDBJ whole genome shotgun (WGS) entry which is preliminary data.</text>
</comment>
<dbReference type="EMBL" id="JAGYVZ010000012">
    <property type="protein sequence ID" value="MBS7232179.1"/>
    <property type="molecule type" value="Genomic_DNA"/>
</dbReference>
<evidence type="ECO:0000313" key="1">
    <source>
        <dbReference type="EMBL" id="MBS7232179.1"/>
    </source>
</evidence>
<protein>
    <submittedName>
        <fullName evidence="1">Uncharacterized protein</fullName>
    </submittedName>
</protein>
<sequence length="374" mass="44215">MSGEKIAFDSGFSINFGASNQKRVYGFCYESFENDILKNQVHYEIEIAFLQDDHGRNSIFEINRNQVYVNNKTSDSKIKKIAERASQAIFPLRVKMKRNGKLEEILTMNAIKKRWIIAKEEILEGYKGETIYKIIHKIDTVFLDDDLLKESICRNWFFHLYFKPFYVEYKEKLRCKFIWDSPIFGNQCIKYGVVHTIQKDYDNDDKIIINADGIGIDERSIEEIMEGYDFPKNDFVDQSAEPVTSQMLVDYKLYKEDRSIFSVTGTFETKINQNKQHKIQVEIYHFADTSSFRPWSDFAAKESQRIFQSYQKFDDDDDDIIDIVAASRIRQPELPKREMILGPPRERIELYIHEEPDLSTKKGFWNKMKSIFKK</sequence>
<accession>A0ABS5PD18</accession>
<reference evidence="1 2" key="1">
    <citation type="journal article" date="2018" name="Int. J. Syst. Evol. Microbiol.">
        <title>Flavobacterium chryseum sp. nov. and Flavobacterium psychroterrae sp. nov., novel environmental bacteria isolated from Antarctica.</title>
        <authorList>
            <person name="Kralova S."/>
            <person name="Svec P."/>
            <person name="Busse H.J."/>
            <person name="Stankova E."/>
            <person name="Vaczi P."/>
            <person name="Sedlacek I."/>
        </authorList>
    </citation>
    <scope>NUCLEOTIDE SEQUENCE [LARGE SCALE GENOMIC DNA]</scope>
    <source>
        <strain evidence="1 2">CCM 8827</strain>
    </source>
</reference>
<evidence type="ECO:0000313" key="2">
    <source>
        <dbReference type="Proteomes" id="UP000722625"/>
    </source>
</evidence>
<organism evidence="1 2">
    <name type="scientific">Flavobacterium psychroterrae</name>
    <dbReference type="NCBI Taxonomy" id="2133767"/>
    <lineage>
        <taxon>Bacteria</taxon>
        <taxon>Pseudomonadati</taxon>
        <taxon>Bacteroidota</taxon>
        <taxon>Flavobacteriia</taxon>
        <taxon>Flavobacteriales</taxon>
        <taxon>Flavobacteriaceae</taxon>
        <taxon>Flavobacterium</taxon>
    </lineage>
</organism>
<dbReference type="Proteomes" id="UP000722625">
    <property type="component" value="Unassembled WGS sequence"/>
</dbReference>
<dbReference type="RefSeq" id="WP_213301422.1">
    <property type="nucleotide sequence ID" value="NZ_JAGYVZ010000012.1"/>
</dbReference>